<evidence type="ECO:0000313" key="1">
    <source>
        <dbReference type="EMBL" id="APJ02519.1"/>
    </source>
</evidence>
<dbReference type="EMBL" id="CP017834">
    <property type="protein sequence ID" value="APJ02519.1"/>
    <property type="molecule type" value="Genomic_DNA"/>
</dbReference>
<protein>
    <submittedName>
        <fullName evidence="1">Uncharacterized protein</fullName>
    </submittedName>
</protein>
<proteinExistence type="predicted"/>
<dbReference type="STRING" id="1915309.AXG55_00645"/>
<dbReference type="RefSeq" id="WP_148696226.1">
    <property type="nucleotide sequence ID" value="NZ_CP017834.1"/>
</dbReference>
<dbReference type="OrthoDB" id="5292420at2"/>
<reference evidence="1 2" key="1">
    <citation type="submission" date="2016-10" db="EMBL/GenBank/DDBJ databases">
        <title>Silvanigrella aquatica sp. nov., isolated from a freshwater lake located in the Black Forest, Germany, description of Silvanigrellaceae fam. nov., Silvanigrellales ord. nov., reclassification of the order Bdellovibrionales in the class Oligoflexia, reclassification of the families Bacteriovoracaceae and Halobacteriovoraceae in the new order Bacteriovoracales ord. nov., and reclassification of the family Pseudobacteriovoracaceae in the order Oligoflexiales.</title>
        <authorList>
            <person name="Hahn M.W."/>
            <person name="Schmidt J."/>
            <person name="Koll U."/>
            <person name="Rohde M."/>
            <person name="Verbag S."/>
            <person name="Pitt A."/>
            <person name="Nakai R."/>
            <person name="Naganuma T."/>
            <person name="Lang E."/>
        </authorList>
    </citation>
    <scope>NUCLEOTIDE SEQUENCE [LARGE SCALE GENOMIC DNA]</scope>
    <source>
        <strain evidence="1 2">MWH-Nonnen-W8red</strain>
    </source>
</reference>
<name>A0A1L4CX52_9BACT</name>
<organism evidence="1 2">
    <name type="scientific">Silvanigrella aquatica</name>
    <dbReference type="NCBI Taxonomy" id="1915309"/>
    <lineage>
        <taxon>Bacteria</taxon>
        <taxon>Pseudomonadati</taxon>
        <taxon>Bdellovibrionota</taxon>
        <taxon>Oligoflexia</taxon>
        <taxon>Silvanigrellales</taxon>
        <taxon>Silvanigrellaceae</taxon>
        <taxon>Silvanigrella</taxon>
    </lineage>
</organism>
<dbReference type="Proteomes" id="UP000184731">
    <property type="component" value="Chromosome"/>
</dbReference>
<keyword evidence="2" id="KW-1185">Reference proteome</keyword>
<sequence>MREIHLLENNEACARFVVSRAAQGFSPETFLGIGAFASHVPNIGKGIVVRSSPAFFENELSDSIVQGHFSAFEKESLLMQVTMGEIGNFPISRWFLVGQHLSIFDAPKVDVKRYLPTLDLINARSIEDFVQIYLGNLFPHIQEIRAQSVLFLFDINMFSHYLKSFFTWLSSYLRMSELTGLIINPLDSEVQKKITSEFLWYLADSALHPCIGLYPSTQICFHYLIQSARSISKYGNFSEELIFKL</sequence>
<gene>
    <name evidence="1" type="ORF">AXG55_00645</name>
</gene>
<dbReference type="KEGG" id="saqi:AXG55_00645"/>
<accession>A0A1L4CX52</accession>
<dbReference type="AlphaFoldDB" id="A0A1L4CX52"/>
<evidence type="ECO:0000313" key="2">
    <source>
        <dbReference type="Proteomes" id="UP000184731"/>
    </source>
</evidence>